<dbReference type="Proteomes" id="UP000220752">
    <property type="component" value="Unassembled WGS sequence"/>
</dbReference>
<evidence type="ECO:0000313" key="5">
    <source>
        <dbReference type="Proteomes" id="UP000220752"/>
    </source>
</evidence>
<organism evidence="4 5">
    <name type="scientific">Faecalibacterium langellae</name>
    <dbReference type="NCBI Taxonomy" id="3435293"/>
    <lineage>
        <taxon>Bacteria</taxon>
        <taxon>Bacillati</taxon>
        <taxon>Bacillota</taxon>
        <taxon>Clostridia</taxon>
        <taxon>Eubacteriales</taxon>
        <taxon>Oscillospiraceae</taxon>
        <taxon>Faecalibacterium</taxon>
    </lineage>
</organism>
<feature type="domain" description="Gfo/Idh/MocA-like oxidoreductase N-terminal" evidence="2">
    <location>
        <begin position="6"/>
        <end position="126"/>
    </location>
</feature>
<dbReference type="Pfam" id="PF02894">
    <property type="entry name" value="GFO_IDH_MocA_C"/>
    <property type="match status" value="1"/>
</dbReference>
<dbReference type="GO" id="GO:0000166">
    <property type="term" value="F:nucleotide binding"/>
    <property type="evidence" value="ECO:0007669"/>
    <property type="project" value="InterPro"/>
</dbReference>
<dbReference type="InterPro" id="IPR000683">
    <property type="entry name" value="Gfo/Idh/MocA-like_OxRdtase_N"/>
</dbReference>
<dbReference type="SUPFAM" id="SSF55347">
    <property type="entry name" value="Glyceraldehyde-3-phosphate dehydrogenase-like, C-terminal domain"/>
    <property type="match status" value="1"/>
</dbReference>
<accession>A0A2A6Z8B0</accession>
<sequence length="390" mass="43217">MEQKKIRIAIIGAGAIADVHIKAYLQYPDLCEVCAVCDLFPEKAEQLIQANGLTAAKAYKDCREAIASGGIDAVSICLPPQMHAEIAVEALRSGCHVICEKPMACSLEECDAMIAAARESGKLLSVVVQNRCKTPNQKVKKILDEGLIGKVLFATVDSLWWRGQSYYDLWWRGTWDKESSGAMASHGVHHIDLMQWMLGMPESVYAVIRNVGHDNSECEDLGIAILNYPDKLVRLTTSIVNHDEAQQIQFNGEKASIAVPWNVSSNASMVNGFPEENREEEEKLQKYYDDLPDLEREGHPAQLLNFLRAIRGEEALFVDGAEGRKTIELITAIYKSANTGTTVTLPLTGDDVYYQRGGFAKVMPHFHEKHRSVENFVGAKPITLGRDVGK</sequence>
<dbReference type="RefSeq" id="WP_097778203.1">
    <property type="nucleotide sequence ID" value="NZ_CABMES010000006.1"/>
</dbReference>
<dbReference type="InterPro" id="IPR036291">
    <property type="entry name" value="NAD(P)-bd_dom_sf"/>
</dbReference>
<dbReference type="Gene3D" id="3.30.360.10">
    <property type="entry name" value="Dihydrodipicolinate Reductase, domain 2"/>
    <property type="match status" value="1"/>
</dbReference>
<evidence type="ECO:0000259" key="2">
    <source>
        <dbReference type="Pfam" id="PF01408"/>
    </source>
</evidence>
<proteinExistence type="inferred from homology"/>
<comment type="caution">
    <text evidence="4">The sequence shown here is derived from an EMBL/GenBank/DDBJ whole genome shotgun (WGS) entry which is preliminary data.</text>
</comment>
<dbReference type="InterPro" id="IPR052515">
    <property type="entry name" value="Gfo/Idh/MocA_Oxidoreductase"/>
</dbReference>
<dbReference type="SUPFAM" id="SSF51735">
    <property type="entry name" value="NAD(P)-binding Rossmann-fold domains"/>
    <property type="match status" value="1"/>
</dbReference>
<dbReference type="AlphaFoldDB" id="A0A2A6Z8B0"/>
<dbReference type="Pfam" id="PF01408">
    <property type="entry name" value="GFO_IDH_MocA"/>
    <property type="match status" value="1"/>
</dbReference>
<reference evidence="4 5" key="1">
    <citation type="journal article" date="2017" name="Front. Microbiol.">
        <title>New Insights into the Diversity of the Genus Faecalibacterium.</title>
        <authorList>
            <person name="Benevides L."/>
            <person name="Burman S."/>
            <person name="Martin R."/>
            <person name="Robert V."/>
            <person name="Thomas M."/>
            <person name="Miquel S."/>
            <person name="Chain F."/>
            <person name="Sokol H."/>
            <person name="Bermudez-Humaran L.G."/>
            <person name="Morrison M."/>
            <person name="Langella P."/>
            <person name="Azevedo V.A."/>
            <person name="Chatel J.M."/>
            <person name="Soares S."/>
        </authorList>
    </citation>
    <scope>NUCLEOTIDE SEQUENCE [LARGE SCALE GENOMIC DNA]</scope>
    <source>
        <strain evidence="5">CNCM I-4540</strain>
    </source>
</reference>
<evidence type="ECO:0000256" key="1">
    <source>
        <dbReference type="ARBA" id="ARBA00010928"/>
    </source>
</evidence>
<dbReference type="PANTHER" id="PTHR43249">
    <property type="entry name" value="UDP-N-ACETYL-2-AMINO-2-DEOXY-D-GLUCURONATE OXIDASE"/>
    <property type="match status" value="1"/>
</dbReference>
<dbReference type="EMBL" id="NMTQ01000037">
    <property type="protein sequence ID" value="PDX57615.1"/>
    <property type="molecule type" value="Genomic_DNA"/>
</dbReference>
<dbReference type="InterPro" id="IPR004104">
    <property type="entry name" value="Gfo/Idh/MocA-like_OxRdtase_C"/>
</dbReference>
<gene>
    <name evidence="4" type="ORF">CGS46_13980</name>
</gene>
<dbReference type="Gene3D" id="3.40.50.720">
    <property type="entry name" value="NAD(P)-binding Rossmann-like Domain"/>
    <property type="match status" value="1"/>
</dbReference>
<feature type="domain" description="Gfo/Idh/MocA-like oxidoreductase C-terminal" evidence="3">
    <location>
        <begin position="140"/>
        <end position="345"/>
    </location>
</feature>
<name>A0A2A6Z8B0_9FIRM</name>
<comment type="similarity">
    <text evidence="1">Belongs to the Gfo/Idh/MocA family.</text>
</comment>
<evidence type="ECO:0000313" key="4">
    <source>
        <dbReference type="EMBL" id="PDX57615.1"/>
    </source>
</evidence>
<protein>
    <submittedName>
        <fullName evidence="4">Oxidoreductase</fullName>
    </submittedName>
</protein>
<keyword evidence="5" id="KW-1185">Reference proteome</keyword>
<dbReference type="PANTHER" id="PTHR43249:SF1">
    <property type="entry name" value="D-GLUCOSIDE 3-DEHYDROGENASE"/>
    <property type="match status" value="1"/>
</dbReference>
<evidence type="ECO:0000259" key="3">
    <source>
        <dbReference type="Pfam" id="PF02894"/>
    </source>
</evidence>